<evidence type="ECO:0000256" key="2">
    <source>
        <dbReference type="SAM" id="Phobius"/>
    </source>
</evidence>
<dbReference type="EMBL" id="JAACJP010000004">
    <property type="protein sequence ID" value="KAF5385001.1"/>
    <property type="molecule type" value="Genomic_DNA"/>
</dbReference>
<protein>
    <submittedName>
        <fullName evidence="3">Uncharacterized protein</fullName>
    </submittedName>
</protein>
<proteinExistence type="predicted"/>
<keyword evidence="4" id="KW-1185">Reference proteome</keyword>
<feature type="compositionally biased region" description="Basic and acidic residues" evidence="1">
    <location>
        <begin position="244"/>
        <end position="253"/>
    </location>
</feature>
<organism evidence="3 4">
    <name type="scientific">Tricholomella constricta</name>
    <dbReference type="NCBI Taxonomy" id="117010"/>
    <lineage>
        <taxon>Eukaryota</taxon>
        <taxon>Fungi</taxon>
        <taxon>Dikarya</taxon>
        <taxon>Basidiomycota</taxon>
        <taxon>Agaricomycotina</taxon>
        <taxon>Agaricomycetes</taxon>
        <taxon>Agaricomycetidae</taxon>
        <taxon>Agaricales</taxon>
        <taxon>Tricholomatineae</taxon>
        <taxon>Lyophyllaceae</taxon>
        <taxon>Tricholomella</taxon>
    </lineage>
</organism>
<evidence type="ECO:0000313" key="3">
    <source>
        <dbReference type="EMBL" id="KAF5385001.1"/>
    </source>
</evidence>
<keyword evidence="2" id="KW-0812">Transmembrane</keyword>
<name>A0A8H5HL02_9AGAR</name>
<reference evidence="3 4" key="1">
    <citation type="journal article" date="2020" name="ISME J.">
        <title>Uncovering the hidden diversity of litter-decomposition mechanisms in mushroom-forming fungi.</title>
        <authorList>
            <person name="Floudas D."/>
            <person name="Bentzer J."/>
            <person name="Ahren D."/>
            <person name="Johansson T."/>
            <person name="Persson P."/>
            <person name="Tunlid A."/>
        </authorList>
    </citation>
    <scope>NUCLEOTIDE SEQUENCE [LARGE SCALE GENOMIC DNA]</scope>
    <source>
        <strain evidence="3 4">CBS 661.87</strain>
    </source>
</reference>
<dbReference type="Proteomes" id="UP000565441">
    <property type="component" value="Unassembled WGS sequence"/>
</dbReference>
<comment type="caution">
    <text evidence="3">The sequence shown here is derived from an EMBL/GenBank/DDBJ whole genome shotgun (WGS) entry which is preliminary data.</text>
</comment>
<dbReference type="AlphaFoldDB" id="A0A8H5HL02"/>
<feature type="region of interest" description="Disordered" evidence="1">
    <location>
        <begin position="184"/>
        <end position="335"/>
    </location>
</feature>
<evidence type="ECO:0000256" key="1">
    <source>
        <dbReference type="SAM" id="MobiDB-lite"/>
    </source>
</evidence>
<feature type="compositionally biased region" description="Basic residues" evidence="1">
    <location>
        <begin position="282"/>
        <end position="298"/>
    </location>
</feature>
<sequence>MDTRVRRAVVSTAGFLFAFVGFSLSVLAILFAMLTPTLFAEAIKPPASAVETLERRRARQSHVAVKPSSENLSPPPLLPSTLRKTEVIPKVTTANHDQQRTLPLPPPQSTYPIEDILLPSLKRKPTAITFAQDIGLASLPASSSKNANPTLPERVLIPSECEDGRAGFKLSNLKPLWGEKQPKLSRCVSSPHLASKAPLSMPAREGPRKPCKPSSLGKKRSKPLSKETEDLPTSRSVSCPVAPADKKPMEKKKSLILRTQPYEAPYFFPHPIPPISDTEASKRRKPARSRTLPPRHRSTSPSPTPGSRKLRKATIMDGSLAPPRDYHIAPIRPVP</sequence>
<accession>A0A8H5HL02</accession>
<gene>
    <name evidence="3" type="ORF">D9615_001215</name>
</gene>
<keyword evidence="2" id="KW-0472">Membrane</keyword>
<feature type="transmembrane region" description="Helical" evidence="2">
    <location>
        <begin position="12"/>
        <end position="34"/>
    </location>
</feature>
<keyword evidence="2" id="KW-1133">Transmembrane helix</keyword>
<evidence type="ECO:0000313" key="4">
    <source>
        <dbReference type="Proteomes" id="UP000565441"/>
    </source>
</evidence>
<dbReference type="OrthoDB" id="3005638at2759"/>